<dbReference type="CDD" id="cd16387">
    <property type="entry name" value="ParB_N_Srx"/>
    <property type="match status" value="1"/>
</dbReference>
<proteinExistence type="predicted"/>
<dbReference type="GO" id="GO:0005694">
    <property type="term" value="C:chromosome"/>
    <property type="evidence" value="ECO:0007669"/>
    <property type="project" value="TreeGrafter"/>
</dbReference>
<sequence>MTNSIRQMLAAKVAKRADAVRVLYEEIHIEPGFNLRLGGAELEESIEALAQHIIDGGTYPPLELRVRDAGGMYIVDGHRRHAAIGLALERGAPLEDPRDGKIWIPMVLFEGNDADRTARIITSAANKPLTPLEMAEGYKRLRAFGWAPAHIAKKVGKSAEHVQQMLALGDAPTPVRDMVTAGDVSASHAAKTARSLGGDKAAEMLAAQVSEAKAQGAARVTPKTIGGGKTSASQARADSKHLDFLITEGARVCQGSRSDLATPDGQQGYWLEWPSGATQPGIFETARLAIDTAIKQQITT</sequence>
<dbReference type="SUPFAM" id="SSF110849">
    <property type="entry name" value="ParB/Sulfiredoxin"/>
    <property type="match status" value="1"/>
</dbReference>
<name>A0A2G7TA71_9FLAO</name>
<dbReference type="InterPro" id="IPR036086">
    <property type="entry name" value="ParB/Sulfiredoxin_sf"/>
</dbReference>
<dbReference type="SUPFAM" id="SSF109709">
    <property type="entry name" value="KorB DNA-binding domain-like"/>
    <property type="match status" value="1"/>
</dbReference>
<dbReference type="AlphaFoldDB" id="A0A2G7TA71"/>
<dbReference type="Gene3D" id="1.10.10.2830">
    <property type="match status" value="1"/>
</dbReference>
<evidence type="ECO:0000313" key="2">
    <source>
        <dbReference type="EMBL" id="PII36784.1"/>
    </source>
</evidence>
<dbReference type="EMBL" id="PEKC01000011">
    <property type="protein sequence ID" value="PII36784.1"/>
    <property type="molecule type" value="Genomic_DNA"/>
</dbReference>
<dbReference type="GO" id="GO:0007059">
    <property type="term" value="P:chromosome segregation"/>
    <property type="evidence" value="ECO:0007669"/>
    <property type="project" value="TreeGrafter"/>
</dbReference>
<dbReference type="Pfam" id="PF17762">
    <property type="entry name" value="HTH_ParB"/>
    <property type="match status" value="1"/>
</dbReference>
<dbReference type="PANTHER" id="PTHR33375">
    <property type="entry name" value="CHROMOSOME-PARTITIONING PROTEIN PARB-RELATED"/>
    <property type="match status" value="1"/>
</dbReference>
<reference evidence="2" key="1">
    <citation type="submission" date="2017-10" db="EMBL/GenBank/DDBJ databases">
        <title>Chryseobacterium sp. B5 is a hydrocarbonoclastic and plant growth promoting bacterium.</title>
        <authorList>
            <person name="Thijs S."/>
            <person name="Gkorezis P."/>
            <person name="Van Hamme J."/>
        </authorList>
    </citation>
    <scope>NUCLEOTIDE SEQUENCE</scope>
    <source>
        <strain evidence="2">B5</strain>
    </source>
</reference>
<dbReference type="InterPro" id="IPR041468">
    <property type="entry name" value="HTH_ParB/Spo0J"/>
</dbReference>
<evidence type="ECO:0000259" key="1">
    <source>
        <dbReference type="Pfam" id="PF17762"/>
    </source>
</evidence>
<organism evidence="2">
    <name type="scientific">Chryseobacterium sp. B5</name>
    <dbReference type="NCBI Taxonomy" id="2050562"/>
    <lineage>
        <taxon>Bacteria</taxon>
        <taxon>Pseudomonadati</taxon>
        <taxon>Bacteroidota</taxon>
        <taxon>Flavobacteriia</taxon>
        <taxon>Flavobacteriales</taxon>
        <taxon>Weeksellaceae</taxon>
        <taxon>Chryseobacterium group</taxon>
        <taxon>Chryseobacterium</taxon>
    </lineage>
</organism>
<dbReference type="PANTHER" id="PTHR33375:SF1">
    <property type="entry name" value="CHROMOSOME-PARTITIONING PROTEIN PARB-RELATED"/>
    <property type="match status" value="1"/>
</dbReference>
<gene>
    <name evidence="2" type="ORF">CTI11_04895</name>
</gene>
<dbReference type="GO" id="GO:0045881">
    <property type="term" value="P:positive regulation of sporulation resulting in formation of a cellular spore"/>
    <property type="evidence" value="ECO:0007669"/>
    <property type="project" value="TreeGrafter"/>
</dbReference>
<feature type="domain" description="ParB/Spo0J HTH" evidence="1">
    <location>
        <begin position="129"/>
        <end position="209"/>
    </location>
</feature>
<comment type="caution">
    <text evidence="2">The sequence shown here is derived from an EMBL/GenBank/DDBJ whole genome shotgun (WGS) entry which is preliminary data.</text>
</comment>
<accession>A0A2G7TA71</accession>
<protein>
    <recommendedName>
        <fullName evidence="1">ParB/Spo0J HTH domain-containing protein</fullName>
    </recommendedName>
</protein>
<dbReference type="InterPro" id="IPR050336">
    <property type="entry name" value="Chromosome_partition/occlusion"/>
</dbReference>